<dbReference type="EMBL" id="LVEA01000053">
    <property type="protein sequence ID" value="KYL03027.1"/>
    <property type="molecule type" value="Genomic_DNA"/>
</dbReference>
<name>A0A170MUN8_9FUSO</name>
<evidence type="ECO:0008006" key="3">
    <source>
        <dbReference type="Google" id="ProtNLM"/>
    </source>
</evidence>
<dbReference type="RefSeq" id="WP_005960151.1">
    <property type="nucleotide sequence ID" value="NZ_CAXOUM010000003.1"/>
</dbReference>
<dbReference type="eggNOG" id="COG0849">
    <property type="taxonomic scope" value="Bacteria"/>
</dbReference>
<reference evidence="1 2" key="1">
    <citation type="submission" date="2016-03" db="EMBL/GenBank/DDBJ databases">
        <title>Comparative genomics of human isolates of Fusobacterium necrophorum.</title>
        <authorList>
            <person name="Jensen A."/>
            <person name="Bank S."/>
            <person name="Andersen P.S."/>
            <person name="Kristensen L.H."/>
            <person name="Prag J."/>
        </authorList>
    </citation>
    <scope>NUCLEOTIDE SEQUENCE [LARGE SCALE GENOMIC DNA]</scope>
    <source>
        <strain evidence="1 2">LS_1264</strain>
    </source>
</reference>
<evidence type="ECO:0000313" key="1">
    <source>
        <dbReference type="EMBL" id="KYL03027.1"/>
    </source>
</evidence>
<sequence length="452" mass="51041">MRSFLAVDFGSTYTKLNLFDLDKPCLLAQSKGKTTIESSILFGFQEAFQCLQQYYPISLNEISEIKVCSSAAGGLEMVVIGLVPELTLDAAKKAALGAGARIVQSFSFFLKEEDIKHLENTNCDILLLTGGSNGGNEEVVLHNAMKLASSNLSCFFLYSGNEKVQENIRKIFEKGKKTCFFSKNIMPDINQLSVEDCREKIREIFFKNIIQAKGLEELKKTFSCDIIPTPAAVLQFLENVQDCFPSSMLVDIGGATTDVHSVCENMLYEKKCFLEGLEEPFSKRTVEGDLGMRYSALSVWENFSKSPDFLEETEWKQSCLFRKAHPHFVAKEKKEKQIDSYLAKLCVQTAITRHCGSLREGYTVSEKVLFQRGKDFRKLQYLIATGGILVHHENPREILQAALQQENEKRLLKPQQPVFLLDSHYLAASLGLLSEMHPEIAKELVKKYFHQC</sequence>
<gene>
    <name evidence="1" type="ORF">A2J07_06450</name>
</gene>
<accession>A0A170MUN8</accession>
<organism evidence="1 2">
    <name type="scientific">Fusobacterium necrophorum subsp. funduliforme</name>
    <dbReference type="NCBI Taxonomy" id="143387"/>
    <lineage>
        <taxon>Bacteria</taxon>
        <taxon>Fusobacteriati</taxon>
        <taxon>Fusobacteriota</taxon>
        <taxon>Fusobacteriia</taxon>
        <taxon>Fusobacteriales</taxon>
        <taxon>Fusobacteriaceae</taxon>
        <taxon>Fusobacterium</taxon>
    </lineage>
</organism>
<dbReference type="KEGG" id="fnf:BSQ88_07225"/>
<dbReference type="Pfam" id="PF13941">
    <property type="entry name" value="MutL"/>
    <property type="match status" value="1"/>
</dbReference>
<evidence type="ECO:0000313" key="2">
    <source>
        <dbReference type="Proteomes" id="UP000075816"/>
    </source>
</evidence>
<dbReference type="AlphaFoldDB" id="A0A170MUN8"/>
<dbReference type="NCBIfam" id="NF040745">
    <property type="entry name" value="accessory_GlmL"/>
    <property type="match status" value="1"/>
</dbReference>
<dbReference type="NCBIfam" id="TIGR01319">
    <property type="entry name" value="glmL_fam"/>
    <property type="match status" value="1"/>
</dbReference>
<dbReference type="PIRSF" id="PIRSF004729">
    <property type="entry name" value="MutL"/>
    <property type="match status" value="1"/>
</dbReference>
<dbReference type="Proteomes" id="UP000075816">
    <property type="component" value="Unassembled WGS sequence"/>
</dbReference>
<protein>
    <recommendedName>
        <fullName evidence="3">Methylaspartate mutase</fullName>
    </recommendedName>
</protein>
<dbReference type="InterPro" id="IPR006230">
    <property type="entry name" value="MutL"/>
</dbReference>
<comment type="caution">
    <text evidence="1">The sequence shown here is derived from an EMBL/GenBank/DDBJ whole genome shotgun (WGS) entry which is preliminary data.</text>
</comment>
<proteinExistence type="predicted"/>